<dbReference type="KEGG" id="nfi:NFIA_043840"/>
<keyword evidence="1" id="KW-0472">Membrane</keyword>
<dbReference type="VEuPathDB" id="FungiDB:NFIA_043840"/>
<dbReference type="GeneID" id="4594362"/>
<sequence>MLVHNTPGKLNKCNLSVVEFEELLMDHAWSGADGPQFHNISFFGLYAVLCGLLSIIFSAQASRTIQRQLPVLERALSRWKLLWDRSVSQAHSQELERAGIMMSASEVWLLGRAFLHMESKDFLDGLDSDSMINMESLASHVKKALPKFG</sequence>
<dbReference type="OrthoDB" id="4508627at2759"/>
<gene>
    <name evidence="2" type="ORF">NFIA_043840</name>
</gene>
<name>A1CUY8_NEOFI</name>
<evidence type="ECO:0000256" key="1">
    <source>
        <dbReference type="SAM" id="Phobius"/>
    </source>
</evidence>
<keyword evidence="3" id="KW-1185">Reference proteome</keyword>
<dbReference type="RefSeq" id="XP_001267462.1">
    <property type="nucleotide sequence ID" value="XM_001267461.1"/>
</dbReference>
<dbReference type="AlphaFoldDB" id="A1CUY8"/>
<dbReference type="HOGENOM" id="CLU_1750176_0_0_1"/>
<feature type="transmembrane region" description="Helical" evidence="1">
    <location>
        <begin position="40"/>
        <end position="59"/>
    </location>
</feature>
<proteinExistence type="predicted"/>
<evidence type="ECO:0000313" key="3">
    <source>
        <dbReference type="Proteomes" id="UP000006702"/>
    </source>
</evidence>
<reference evidence="3" key="1">
    <citation type="journal article" date="2008" name="PLoS Genet.">
        <title>Genomic islands in the pathogenic filamentous fungus Aspergillus fumigatus.</title>
        <authorList>
            <person name="Fedorova N.D."/>
            <person name="Khaldi N."/>
            <person name="Joardar V.S."/>
            <person name="Maiti R."/>
            <person name="Amedeo P."/>
            <person name="Anderson M.J."/>
            <person name="Crabtree J."/>
            <person name="Silva J.C."/>
            <person name="Badger J.H."/>
            <person name="Albarraq A."/>
            <person name="Angiuoli S."/>
            <person name="Bussey H."/>
            <person name="Bowyer P."/>
            <person name="Cotty P.J."/>
            <person name="Dyer P.S."/>
            <person name="Egan A."/>
            <person name="Galens K."/>
            <person name="Fraser-Liggett C.M."/>
            <person name="Haas B.J."/>
            <person name="Inman J.M."/>
            <person name="Kent R."/>
            <person name="Lemieux S."/>
            <person name="Malavazi I."/>
            <person name="Orvis J."/>
            <person name="Roemer T."/>
            <person name="Ronning C.M."/>
            <person name="Sundaram J.P."/>
            <person name="Sutton G."/>
            <person name="Turner G."/>
            <person name="Venter J.C."/>
            <person name="White O.R."/>
            <person name="Whitty B.R."/>
            <person name="Youngman P."/>
            <person name="Wolfe K.H."/>
            <person name="Goldman G.H."/>
            <person name="Wortman J.R."/>
            <person name="Jiang B."/>
            <person name="Denning D.W."/>
            <person name="Nierman W.C."/>
        </authorList>
    </citation>
    <scope>NUCLEOTIDE SEQUENCE [LARGE SCALE GENOMIC DNA]</scope>
    <source>
        <strain evidence="3">ATCC 1020 / DSM 3700 / CBS 544.65 / FGSC A1164 / JCM 1740 / NRRL 181 / WB 181</strain>
    </source>
</reference>
<evidence type="ECO:0008006" key="4">
    <source>
        <dbReference type="Google" id="ProtNLM"/>
    </source>
</evidence>
<keyword evidence="1" id="KW-0812">Transmembrane</keyword>
<dbReference type="EMBL" id="DS027684">
    <property type="protein sequence ID" value="EAW25565.1"/>
    <property type="molecule type" value="Genomic_DNA"/>
</dbReference>
<protein>
    <recommendedName>
        <fullName evidence="4">Transcription factor domain-containing protein</fullName>
    </recommendedName>
</protein>
<organism evidence="2 3">
    <name type="scientific">Neosartorya fischeri (strain ATCC 1020 / DSM 3700 / CBS 544.65 / FGSC A1164 / JCM 1740 / NRRL 181 / WB 181)</name>
    <name type="common">Aspergillus fischerianus</name>
    <dbReference type="NCBI Taxonomy" id="331117"/>
    <lineage>
        <taxon>Eukaryota</taxon>
        <taxon>Fungi</taxon>
        <taxon>Dikarya</taxon>
        <taxon>Ascomycota</taxon>
        <taxon>Pezizomycotina</taxon>
        <taxon>Eurotiomycetes</taxon>
        <taxon>Eurotiomycetidae</taxon>
        <taxon>Eurotiales</taxon>
        <taxon>Aspergillaceae</taxon>
        <taxon>Aspergillus</taxon>
        <taxon>Aspergillus subgen. Fumigati</taxon>
    </lineage>
</organism>
<evidence type="ECO:0000313" key="2">
    <source>
        <dbReference type="EMBL" id="EAW25565.1"/>
    </source>
</evidence>
<keyword evidence="1" id="KW-1133">Transmembrane helix</keyword>
<dbReference type="Proteomes" id="UP000006702">
    <property type="component" value="Unassembled WGS sequence"/>
</dbReference>
<accession>A1CUY8</accession>